<dbReference type="InterPro" id="IPR050723">
    <property type="entry name" value="CFA/CMAS"/>
</dbReference>
<dbReference type="PANTHER" id="PTHR43667:SF1">
    <property type="entry name" value="CYCLOPROPANE-FATTY-ACYL-PHOSPHOLIPID SYNTHASE"/>
    <property type="match status" value="1"/>
</dbReference>
<evidence type="ECO:0000313" key="7">
    <source>
        <dbReference type="Proteomes" id="UP000184016"/>
    </source>
</evidence>
<dbReference type="PANTHER" id="PTHR43667">
    <property type="entry name" value="CYCLOPROPANE-FATTY-ACYL-PHOSPHOLIPID SYNTHASE"/>
    <property type="match status" value="1"/>
</dbReference>
<dbReference type="OrthoDB" id="9804312at2"/>
<keyword evidence="4" id="KW-0949">S-adenosyl-L-methionine</keyword>
<accession>A0A1M6VTN9</accession>
<comment type="similarity">
    <text evidence="1">Belongs to the CFA/CMAS family.</text>
</comment>
<name>A0A1M6VTN9_9BACL</name>
<evidence type="ECO:0000256" key="1">
    <source>
        <dbReference type="ARBA" id="ARBA00010815"/>
    </source>
</evidence>
<dbReference type="Proteomes" id="UP000184016">
    <property type="component" value="Unassembled WGS sequence"/>
</dbReference>
<evidence type="ECO:0000256" key="5">
    <source>
        <dbReference type="ARBA" id="ARBA00023098"/>
    </source>
</evidence>
<keyword evidence="3 6" id="KW-0808">Transferase</keyword>
<gene>
    <name evidence="6" type="ORF">SAMN05443507_12429</name>
</gene>
<dbReference type="RefSeq" id="WP_072874956.1">
    <property type="nucleotide sequence ID" value="NZ_FRAF01000024.1"/>
</dbReference>
<dbReference type="SUPFAM" id="SSF53335">
    <property type="entry name" value="S-adenosyl-L-methionine-dependent methyltransferases"/>
    <property type="match status" value="1"/>
</dbReference>
<protein>
    <submittedName>
        <fullName evidence="6">Methyltransferase domain-containing protein</fullName>
    </submittedName>
</protein>
<keyword evidence="7" id="KW-1185">Reference proteome</keyword>
<dbReference type="STRING" id="1830138.SAMN05443507_12429"/>
<keyword evidence="2 6" id="KW-0489">Methyltransferase</keyword>
<dbReference type="GO" id="GO:0006629">
    <property type="term" value="P:lipid metabolic process"/>
    <property type="evidence" value="ECO:0007669"/>
    <property type="project" value="UniProtKB-KW"/>
</dbReference>
<dbReference type="CDD" id="cd02440">
    <property type="entry name" value="AdoMet_MTases"/>
    <property type="match status" value="1"/>
</dbReference>
<dbReference type="AlphaFoldDB" id="A0A1M6VTN9"/>
<dbReference type="Gene3D" id="3.40.50.150">
    <property type="entry name" value="Vaccinia Virus protein VP39"/>
    <property type="match status" value="1"/>
</dbReference>
<evidence type="ECO:0000256" key="3">
    <source>
        <dbReference type="ARBA" id="ARBA00022679"/>
    </source>
</evidence>
<dbReference type="EMBL" id="FRAF01000024">
    <property type="protein sequence ID" value="SHK84715.1"/>
    <property type="molecule type" value="Genomic_DNA"/>
</dbReference>
<evidence type="ECO:0000256" key="4">
    <source>
        <dbReference type="ARBA" id="ARBA00022691"/>
    </source>
</evidence>
<organism evidence="6 7">
    <name type="scientific">Alicyclobacillus tolerans</name>
    <dbReference type="NCBI Taxonomy" id="90970"/>
    <lineage>
        <taxon>Bacteria</taxon>
        <taxon>Bacillati</taxon>
        <taxon>Bacillota</taxon>
        <taxon>Bacilli</taxon>
        <taxon>Bacillales</taxon>
        <taxon>Alicyclobacillaceae</taxon>
        <taxon>Alicyclobacillus</taxon>
    </lineage>
</organism>
<dbReference type="InterPro" id="IPR029063">
    <property type="entry name" value="SAM-dependent_MTases_sf"/>
</dbReference>
<evidence type="ECO:0000313" key="6">
    <source>
        <dbReference type="EMBL" id="SHK84715.1"/>
    </source>
</evidence>
<dbReference type="GO" id="GO:0008168">
    <property type="term" value="F:methyltransferase activity"/>
    <property type="evidence" value="ECO:0007669"/>
    <property type="project" value="UniProtKB-KW"/>
</dbReference>
<reference evidence="7" key="1">
    <citation type="submission" date="2016-11" db="EMBL/GenBank/DDBJ databases">
        <authorList>
            <person name="Varghese N."/>
            <person name="Submissions S."/>
        </authorList>
    </citation>
    <scope>NUCLEOTIDE SEQUENCE [LARGE SCALE GENOMIC DNA]</scope>
    <source>
        <strain evidence="7">USBA-503</strain>
    </source>
</reference>
<evidence type="ECO:0000256" key="2">
    <source>
        <dbReference type="ARBA" id="ARBA00022603"/>
    </source>
</evidence>
<proteinExistence type="inferred from homology"/>
<dbReference type="GO" id="GO:0032259">
    <property type="term" value="P:methylation"/>
    <property type="evidence" value="ECO:0007669"/>
    <property type="project" value="UniProtKB-KW"/>
</dbReference>
<keyword evidence="5" id="KW-0443">Lipid metabolism</keyword>
<dbReference type="Pfam" id="PF13489">
    <property type="entry name" value="Methyltransf_23"/>
    <property type="match status" value="1"/>
</dbReference>
<sequence length="244" mass="28755">MERLSEKKFWDAYWQQETRSDFQKHIFSDIFQHYLPKNASYFEIGCAPGTNLVYFANQFGYRVSGIDYSNIEQVGKLLKHHGIVPEELSGEDFFSYTPKRQYDVVASFGFVEHFQNTQEVIERHMQLVAPQGWLVIEVPNIRYFNFLLYRILNPSLLAIHNPKAMNLQALQAPIKESNNFEIVFSGYYKSCFLYFNPDNAELVKHSLRRKLFLGLRSLTTTLGLENYPNRFFSPYLFVIAKRMR</sequence>